<evidence type="ECO:0000313" key="11">
    <source>
        <dbReference type="EMBL" id="KJB80246.1"/>
    </source>
</evidence>
<protein>
    <submittedName>
        <fullName evidence="11">Uncharacterized protein</fullName>
    </submittedName>
</protein>
<feature type="binding site" description="axial binding residue" evidence="8">
    <location>
        <position position="444"/>
    </location>
    <ligand>
        <name>heme</name>
        <dbReference type="ChEBI" id="CHEBI:30413"/>
    </ligand>
    <ligandPart>
        <name>Fe</name>
        <dbReference type="ChEBI" id="CHEBI:18248"/>
    </ligandPart>
</feature>
<dbReference type="Proteomes" id="UP000032304">
    <property type="component" value="Chromosome 13"/>
</dbReference>
<keyword evidence="10" id="KW-1133">Transmembrane helix</keyword>
<evidence type="ECO:0000313" key="12">
    <source>
        <dbReference type="Proteomes" id="UP000032304"/>
    </source>
</evidence>
<comment type="cofactor">
    <cofactor evidence="1 8">
        <name>heme</name>
        <dbReference type="ChEBI" id="CHEBI:30413"/>
    </cofactor>
</comment>
<dbReference type="EMBL" id="CM001752">
    <property type="protein sequence ID" value="KJB80246.1"/>
    <property type="molecule type" value="Genomic_DNA"/>
</dbReference>
<dbReference type="GO" id="GO:0006629">
    <property type="term" value="P:lipid metabolic process"/>
    <property type="evidence" value="ECO:0007669"/>
    <property type="project" value="UniProtKB-ARBA"/>
</dbReference>
<evidence type="ECO:0000256" key="3">
    <source>
        <dbReference type="ARBA" id="ARBA00022617"/>
    </source>
</evidence>
<dbReference type="PRINTS" id="PR00385">
    <property type="entry name" value="P450"/>
</dbReference>
<name>A0A0D2VB65_GOSRA</name>
<feature type="transmembrane region" description="Helical" evidence="10">
    <location>
        <begin position="6"/>
        <end position="26"/>
    </location>
</feature>
<evidence type="ECO:0000256" key="4">
    <source>
        <dbReference type="ARBA" id="ARBA00022723"/>
    </source>
</evidence>
<keyword evidence="10" id="KW-0812">Transmembrane</keyword>
<organism evidence="11 12">
    <name type="scientific">Gossypium raimondii</name>
    <name type="common">Peruvian cotton</name>
    <name type="synonym">Gossypium klotzschianum subsp. raimondii</name>
    <dbReference type="NCBI Taxonomy" id="29730"/>
    <lineage>
        <taxon>Eukaryota</taxon>
        <taxon>Viridiplantae</taxon>
        <taxon>Streptophyta</taxon>
        <taxon>Embryophyta</taxon>
        <taxon>Tracheophyta</taxon>
        <taxon>Spermatophyta</taxon>
        <taxon>Magnoliopsida</taxon>
        <taxon>eudicotyledons</taxon>
        <taxon>Gunneridae</taxon>
        <taxon>Pentapetalae</taxon>
        <taxon>rosids</taxon>
        <taxon>malvids</taxon>
        <taxon>Malvales</taxon>
        <taxon>Malvaceae</taxon>
        <taxon>Malvoideae</taxon>
        <taxon>Gossypium</taxon>
    </lineage>
</organism>
<dbReference type="Pfam" id="PF00067">
    <property type="entry name" value="p450"/>
    <property type="match status" value="1"/>
</dbReference>
<evidence type="ECO:0000256" key="2">
    <source>
        <dbReference type="ARBA" id="ARBA00010617"/>
    </source>
</evidence>
<dbReference type="GO" id="GO:0004497">
    <property type="term" value="F:monooxygenase activity"/>
    <property type="evidence" value="ECO:0007669"/>
    <property type="project" value="UniProtKB-KW"/>
</dbReference>
<keyword evidence="10" id="KW-0472">Membrane</keyword>
<dbReference type="InterPro" id="IPR001128">
    <property type="entry name" value="Cyt_P450"/>
</dbReference>
<evidence type="ECO:0000256" key="10">
    <source>
        <dbReference type="SAM" id="Phobius"/>
    </source>
</evidence>
<evidence type="ECO:0000256" key="9">
    <source>
        <dbReference type="RuleBase" id="RU000461"/>
    </source>
</evidence>
<dbReference type="InterPro" id="IPR017972">
    <property type="entry name" value="Cyt_P450_CS"/>
</dbReference>
<keyword evidence="5 9" id="KW-0560">Oxidoreductase</keyword>
<dbReference type="GO" id="GO:0016705">
    <property type="term" value="F:oxidoreductase activity, acting on paired donors, with incorporation or reduction of molecular oxygen"/>
    <property type="evidence" value="ECO:0007669"/>
    <property type="project" value="InterPro"/>
</dbReference>
<evidence type="ECO:0000256" key="6">
    <source>
        <dbReference type="ARBA" id="ARBA00023004"/>
    </source>
</evidence>
<dbReference type="PRINTS" id="PR00463">
    <property type="entry name" value="EP450I"/>
</dbReference>
<evidence type="ECO:0000256" key="7">
    <source>
        <dbReference type="ARBA" id="ARBA00023033"/>
    </source>
</evidence>
<dbReference type="InterPro" id="IPR036396">
    <property type="entry name" value="Cyt_P450_sf"/>
</dbReference>
<comment type="similarity">
    <text evidence="2 9">Belongs to the cytochrome P450 family.</text>
</comment>
<dbReference type="Gramene" id="KJB80246">
    <property type="protein sequence ID" value="KJB80246"/>
    <property type="gene ID" value="B456_013G088800"/>
</dbReference>
<evidence type="ECO:0000256" key="5">
    <source>
        <dbReference type="ARBA" id="ARBA00023002"/>
    </source>
</evidence>
<dbReference type="InterPro" id="IPR002401">
    <property type="entry name" value="Cyt_P450_E_grp-I"/>
</dbReference>
<dbReference type="STRING" id="29730.A0A0D2VB65"/>
<dbReference type="PROSITE" id="PS00086">
    <property type="entry name" value="CYTOCHROME_P450"/>
    <property type="match status" value="1"/>
</dbReference>
<proteinExistence type="inferred from homology"/>
<dbReference type="SUPFAM" id="SSF48264">
    <property type="entry name" value="Cytochrome P450"/>
    <property type="match status" value="1"/>
</dbReference>
<dbReference type="KEGG" id="gra:105784322"/>
<reference evidence="11 12" key="1">
    <citation type="journal article" date="2012" name="Nature">
        <title>Repeated polyploidization of Gossypium genomes and the evolution of spinnable cotton fibres.</title>
        <authorList>
            <person name="Paterson A.H."/>
            <person name="Wendel J.F."/>
            <person name="Gundlach H."/>
            <person name="Guo H."/>
            <person name="Jenkins J."/>
            <person name="Jin D."/>
            <person name="Llewellyn D."/>
            <person name="Showmaker K.C."/>
            <person name="Shu S."/>
            <person name="Udall J."/>
            <person name="Yoo M.J."/>
            <person name="Byers R."/>
            <person name="Chen W."/>
            <person name="Doron-Faigenboim A."/>
            <person name="Duke M.V."/>
            <person name="Gong L."/>
            <person name="Grimwood J."/>
            <person name="Grover C."/>
            <person name="Grupp K."/>
            <person name="Hu G."/>
            <person name="Lee T.H."/>
            <person name="Li J."/>
            <person name="Lin L."/>
            <person name="Liu T."/>
            <person name="Marler B.S."/>
            <person name="Page J.T."/>
            <person name="Roberts A.W."/>
            <person name="Romanel E."/>
            <person name="Sanders W.S."/>
            <person name="Szadkowski E."/>
            <person name="Tan X."/>
            <person name="Tang H."/>
            <person name="Xu C."/>
            <person name="Wang J."/>
            <person name="Wang Z."/>
            <person name="Zhang D."/>
            <person name="Zhang L."/>
            <person name="Ashrafi H."/>
            <person name="Bedon F."/>
            <person name="Bowers J.E."/>
            <person name="Brubaker C.L."/>
            <person name="Chee P.W."/>
            <person name="Das S."/>
            <person name="Gingle A.R."/>
            <person name="Haigler C.H."/>
            <person name="Harker D."/>
            <person name="Hoffmann L.V."/>
            <person name="Hovav R."/>
            <person name="Jones D.C."/>
            <person name="Lemke C."/>
            <person name="Mansoor S."/>
            <person name="ur Rahman M."/>
            <person name="Rainville L.N."/>
            <person name="Rambani A."/>
            <person name="Reddy U.K."/>
            <person name="Rong J.K."/>
            <person name="Saranga Y."/>
            <person name="Scheffler B.E."/>
            <person name="Scheffler J.A."/>
            <person name="Stelly D.M."/>
            <person name="Triplett B.A."/>
            <person name="Van Deynze A."/>
            <person name="Vaslin M.F."/>
            <person name="Waghmare V.N."/>
            <person name="Walford S.A."/>
            <person name="Wright R.J."/>
            <person name="Zaki E.A."/>
            <person name="Zhang T."/>
            <person name="Dennis E.S."/>
            <person name="Mayer K.F."/>
            <person name="Peterson D.G."/>
            <person name="Rokhsar D.S."/>
            <person name="Wang X."/>
            <person name="Schmutz J."/>
        </authorList>
    </citation>
    <scope>NUCLEOTIDE SEQUENCE [LARGE SCALE GENOMIC DNA]</scope>
</reference>
<keyword evidence="4 8" id="KW-0479">Metal-binding</keyword>
<dbReference type="GO" id="GO:0005506">
    <property type="term" value="F:iron ion binding"/>
    <property type="evidence" value="ECO:0007669"/>
    <property type="project" value="InterPro"/>
</dbReference>
<evidence type="ECO:0000256" key="1">
    <source>
        <dbReference type="ARBA" id="ARBA00001971"/>
    </source>
</evidence>
<dbReference type="AlphaFoldDB" id="A0A0D2VB65"/>
<dbReference type="eggNOG" id="KOG0157">
    <property type="taxonomic scope" value="Eukaryota"/>
</dbReference>
<dbReference type="OMA" id="YCLYSRV"/>
<dbReference type="GO" id="GO:0020037">
    <property type="term" value="F:heme binding"/>
    <property type="evidence" value="ECO:0007669"/>
    <property type="project" value="InterPro"/>
</dbReference>
<evidence type="ECO:0000256" key="8">
    <source>
        <dbReference type="PIRSR" id="PIRSR602401-1"/>
    </source>
</evidence>
<sequence length="498" mass="56796">MDSFIYSILIISILAFIIIRLILFFSSKSCNGVPQKRLLLGMLSLLFPNLDLSVHDRTAEMLERSKGTIHIHQYSWFTGTKVLLTSDPANVCHVLSTNFSNYPKGSKWREHVDVLGDTLFSADFKEWEKERKLVRSLTSYHKFHQATTKIVWDRIQTGLIPVLQHASKLALLVDLQDLFQKLILDIAWMISIGYNPNFLGIEFRKDPFSVALEDACEAAFSRFLMPHSLWKLHRWLGIGKEKKLKHAWETIDRVFADCISKKQEESAKGEDHEEGCNFEGVYCVTGEDKAFRSAATRKGLRDNIVSFIFATQDTTSSVLTWFFYSVAKHPSVEAKIRDEIFKNNPQELNKLVYLHAALCETLRLFPPGPVLSRIAVEPDTLPSGHRINGNTNVVIAVHAMGRMTSIWGDDCHEFKPERWITEQGEIKRVSHYQFPAFSAGPRICLGKKLAFMMMKATAATIIYNYDIEIQVDHPAEPKSSVVFHMKRGLMARINSRGT</sequence>
<keyword evidence="12" id="KW-1185">Reference proteome</keyword>
<dbReference type="OrthoDB" id="1470350at2759"/>
<accession>A0A0D2VB65</accession>
<keyword evidence="6 8" id="KW-0408">Iron</keyword>
<dbReference type="PANTHER" id="PTHR24296">
    <property type="entry name" value="CYTOCHROME P450"/>
    <property type="match status" value="1"/>
</dbReference>
<dbReference type="Gene3D" id="1.10.630.10">
    <property type="entry name" value="Cytochrome P450"/>
    <property type="match status" value="1"/>
</dbReference>
<keyword evidence="7 9" id="KW-0503">Monooxygenase</keyword>
<keyword evidence="3 8" id="KW-0349">Heme</keyword>
<gene>
    <name evidence="11" type="ORF">B456_013G088800</name>
</gene>
<dbReference type="CDD" id="cd11064">
    <property type="entry name" value="CYP86A"/>
    <property type="match status" value="1"/>
</dbReference>